<keyword evidence="1" id="KW-0472">Membrane</keyword>
<dbReference type="EMBL" id="AM265639">
    <property type="protein sequence ID" value="CAK24976.1"/>
    <property type="molecule type" value="Genomic_DNA"/>
</dbReference>
<name>Q0E606_9CAUD</name>
<evidence type="ECO:0000256" key="1">
    <source>
        <dbReference type="SAM" id="Phobius"/>
    </source>
</evidence>
<keyword evidence="3" id="KW-1185">Reference proteome</keyword>
<feature type="transmembrane region" description="Helical" evidence="1">
    <location>
        <begin position="27"/>
        <end position="46"/>
    </location>
</feature>
<protein>
    <submittedName>
        <fullName evidence="2">Uncharacterized protein</fullName>
    </submittedName>
</protein>
<keyword evidence="1" id="KW-1133">Transmembrane helix</keyword>
<dbReference type="Proteomes" id="UP000002089">
    <property type="component" value="Segment"/>
</dbReference>
<organism evidence="2 3">
    <name type="scientific">Pseudomonas phage LKA1</name>
    <dbReference type="NCBI Taxonomy" id="386793"/>
    <lineage>
        <taxon>Viruses</taxon>
        <taxon>Duplodnaviria</taxon>
        <taxon>Heunggongvirae</taxon>
        <taxon>Uroviricota</taxon>
        <taxon>Caudoviricetes</taxon>
        <taxon>Autographivirales</taxon>
        <taxon>Autoscriptoviridae</taxon>
        <taxon>Stubburvirus</taxon>
        <taxon>Stubburvirus LKA1</taxon>
    </lineage>
</organism>
<dbReference type="KEGG" id="vg:5687508"/>
<evidence type="ECO:0000313" key="2">
    <source>
        <dbReference type="EMBL" id="CAK24976.1"/>
    </source>
</evidence>
<accession>Q0E606</accession>
<keyword evidence="1" id="KW-0812">Transmembrane</keyword>
<evidence type="ECO:0000313" key="3">
    <source>
        <dbReference type="Proteomes" id="UP000002089"/>
    </source>
</evidence>
<dbReference type="GeneID" id="5687508"/>
<proteinExistence type="predicted"/>
<reference evidence="2 3" key="1">
    <citation type="journal article" date="2006" name="J. Bacteriol.">
        <title>Genomic analysis of Pseudomonas aeruginosa phages LKD16 and LKA1: establishment of the phiKMV subgroup within the T7 supergroup.</title>
        <authorList>
            <person name="Ceyssens P.J."/>
            <person name="Lavigne R."/>
            <person name="Mattheus W."/>
            <person name="Chibeu A."/>
            <person name="Hertveldt K."/>
            <person name="Mast J."/>
            <person name="Robben J."/>
            <person name="Volckaert G."/>
        </authorList>
    </citation>
    <scope>NUCLEOTIDE SEQUENCE</scope>
</reference>
<sequence length="64" mass="7505">MIYLYLFSLLWSLSAWALISFRTDEKLLWNLIDSAVFAGVLTTMLAEYQWWVGLGRNILEYINA</sequence>
<dbReference type="RefSeq" id="YP_001522849.1">
    <property type="nucleotide sequence ID" value="NC_009936.1"/>
</dbReference>